<gene>
    <name evidence="1" type="ORF">CRX69_21625</name>
</gene>
<dbReference type="EMBL" id="CP024081">
    <property type="protein sequence ID" value="AVU77645.1"/>
    <property type="molecule type" value="Genomic_DNA"/>
</dbReference>
<evidence type="ECO:0000313" key="2">
    <source>
        <dbReference type="Proteomes" id="UP000241936"/>
    </source>
</evidence>
<dbReference type="Proteomes" id="UP000241936">
    <property type="component" value="Chromosome"/>
</dbReference>
<organism evidence="1 2">
    <name type="scientific">Pseudomonas rhizophila</name>
    <dbReference type="NCBI Taxonomy" id="2045200"/>
    <lineage>
        <taxon>Bacteria</taxon>
        <taxon>Pseudomonadati</taxon>
        <taxon>Pseudomonadota</taxon>
        <taxon>Gammaproteobacteria</taxon>
        <taxon>Pseudomonadales</taxon>
        <taxon>Pseudomonadaceae</taxon>
        <taxon>Pseudomonas</taxon>
    </lineage>
</organism>
<accession>A0ABM6UJ72</accession>
<keyword evidence="2" id="KW-1185">Reference proteome</keyword>
<evidence type="ECO:0000313" key="1">
    <source>
        <dbReference type="EMBL" id="AVU77645.1"/>
    </source>
</evidence>
<name>A0ABM6UJ72_9PSED</name>
<protein>
    <submittedName>
        <fullName evidence="1">Uncharacterized protein</fullName>
    </submittedName>
</protein>
<proteinExistence type="predicted"/>
<sequence>MQFNFLKMLSLYTPEQHERWPNDMSQRFGTCFIVMWLINVLIKHFKLSLRPYMNGATEVGMVVGNEKRRKENLPAI</sequence>
<reference evidence="1 2" key="1">
    <citation type="journal article" date="2018" name="Front. Microbiol.">
        <title>Pseudomonas rhizophila S211, a New Plant Growth-Promoting Rhizobacterium with Potential in Pesticide-Bioremediation.</title>
        <authorList>
            <person name="Hassen W."/>
            <person name="Neifar M."/>
            <person name="Cherif H."/>
            <person name="Najjari A."/>
            <person name="Chouchane H."/>
            <person name="Driouich R.C."/>
            <person name="Salah A."/>
            <person name="Naili F."/>
            <person name="Mosbah A."/>
            <person name="Souissi Y."/>
            <person name="Raddadi N."/>
            <person name="Ouzari H.I."/>
            <person name="Fava F."/>
            <person name="Cherif A."/>
        </authorList>
    </citation>
    <scope>NUCLEOTIDE SEQUENCE [LARGE SCALE GENOMIC DNA]</scope>
    <source>
        <strain evidence="1 2">S211</strain>
    </source>
</reference>